<protein>
    <submittedName>
        <fullName evidence="1">Uncharacterized protein</fullName>
    </submittedName>
</protein>
<organism evidence="1 2">
    <name type="scientific">Persea americana</name>
    <name type="common">Avocado</name>
    <dbReference type="NCBI Taxonomy" id="3435"/>
    <lineage>
        <taxon>Eukaryota</taxon>
        <taxon>Viridiplantae</taxon>
        <taxon>Streptophyta</taxon>
        <taxon>Embryophyta</taxon>
        <taxon>Tracheophyta</taxon>
        <taxon>Spermatophyta</taxon>
        <taxon>Magnoliopsida</taxon>
        <taxon>Magnoliidae</taxon>
        <taxon>Laurales</taxon>
        <taxon>Lauraceae</taxon>
        <taxon>Persea</taxon>
    </lineage>
</organism>
<name>A0ACC2KI19_PERAE</name>
<gene>
    <name evidence="1" type="ORF">MRB53_029300</name>
</gene>
<evidence type="ECO:0000313" key="1">
    <source>
        <dbReference type="EMBL" id="KAJ8620771.1"/>
    </source>
</evidence>
<keyword evidence="2" id="KW-1185">Reference proteome</keyword>
<accession>A0ACC2KI19</accession>
<dbReference type="EMBL" id="CM056817">
    <property type="protein sequence ID" value="KAJ8620771.1"/>
    <property type="molecule type" value="Genomic_DNA"/>
</dbReference>
<evidence type="ECO:0000313" key="2">
    <source>
        <dbReference type="Proteomes" id="UP001234297"/>
    </source>
</evidence>
<reference evidence="1 2" key="1">
    <citation type="journal article" date="2022" name="Hortic Res">
        <title>A haplotype resolved chromosomal level avocado genome allows analysis of novel avocado genes.</title>
        <authorList>
            <person name="Nath O."/>
            <person name="Fletcher S.J."/>
            <person name="Hayward A."/>
            <person name="Shaw L.M."/>
            <person name="Masouleh A.K."/>
            <person name="Furtado A."/>
            <person name="Henry R.J."/>
            <person name="Mitter N."/>
        </authorList>
    </citation>
    <scope>NUCLEOTIDE SEQUENCE [LARGE SCALE GENOMIC DNA]</scope>
    <source>
        <strain evidence="2">cv. Hass</strain>
    </source>
</reference>
<dbReference type="Proteomes" id="UP001234297">
    <property type="component" value="Chromosome 9"/>
</dbReference>
<proteinExistence type="predicted"/>
<comment type="caution">
    <text evidence="1">The sequence shown here is derived from an EMBL/GenBank/DDBJ whole genome shotgun (WGS) entry which is preliminary data.</text>
</comment>
<sequence>MIKKVSNLLCSPTCNLAFILNSYHSAHSRSSSVGTQQNQNARPRVCELVVEEVEPHLVHLRRLISLRPSYGSPLLPFLFHPLHARNLRCCRWVLHVSTSAPALVFFNILFIWGVYIAVIREGIPSLKDAVITLEFVLLMIGLYSILWSDPGIVKYNYSCLDRPNQSSVSNPNDEGEELLTSNVSLELPAIENAPLLGRVRYCDNCKAYIRGFDHHCPAFGNCIGQKNHLLFMVILIGFIVVEASYIACASQTMMRSWYTQKVGLESNLSTGFVISTMLFSILQLLWQVLFLIWHIYCICSNMKTDEWINWKKYPEFQIIDQSQPGQDFPVASFENPYDKGVMGNIKEFLQLKIEQCSKGISKLVVAPPELNDGNSIRPSKVGPVLHLKRTWLLNKGSAREYLRDYELLAGTLTTVLC</sequence>